<dbReference type="EMBL" id="GIFC01013010">
    <property type="protein sequence ID" value="MXU95093.1"/>
    <property type="molecule type" value="Transcribed_RNA"/>
</dbReference>
<accession>A0A6B0UYS5</accession>
<feature type="signal peptide" evidence="1">
    <location>
        <begin position="1"/>
        <end position="16"/>
    </location>
</feature>
<evidence type="ECO:0000313" key="2">
    <source>
        <dbReference type="EMBL" id="MXU95093.1"/>
    </source>
</evidence>
<sequence>MLLLLVTLQLGDFILARQERRLVVHKFPYHKLVLPAVQPELLHHLEEEGYGEQAVLLIFVHQQGRLGHHHVRQLLVLGVPILVEHPRHHDEEGGKVLRPDDKVLLAHQVGQATDEQAPRGFAFDGLQLSLEVVVSSRLALEVSVDLRHLLADDFSDALEGLLDGVLGHVPLKPGQVGL</sequence>
<feature type="chain" id="PRO_5025599775" evidence="1">
    <location>
        <begin position="17"/>
        <end position="178"/>
    </location>
</feature>
<organism evidence="2">
    <name type="scientific">Ixodes ricinus</name>
    <name type="common">Common tick</name>
    <name type="synonym">Acarus ricinus</name>
    <dbReference type="NCBI Taxonomy" id="34613"/>
    <lineage>
        <taxon>Eukaryota</taxon>
        <taxon>Metazoa</taxon>
        <taxon>Ecdysozoa</taxon>
        <taxon>Arthropoda</taxon>
        <taxon>Chelicerata</taxon>
        <taxon>Arachnida</taxon>
        <taxon>Acari</taxon>
        <taxon>Parasitiformes</taxon>
        <taxon>Ixodida</taxon>
        <taxon>Ixodoidea</taxon>
        <taxon>Ixodidae</taxon>
        <taxon>Ixodinae</taxon>
        <taxon>Ixodes</taxon>
    </lineage>
</organism>
<proteinExistence type="predicted"/>
<name>A0A6B0UYS5_IXORI</name>
<dbReference type="AlphaFoldDB" id="A0A6B0UYS5"/>
<keyword evidence="1" id="KW-0732">Signal</keyword>
<reference evidence="2" key="1">
    <citation type="submission" date="2019-12" db="EMBL/GenBank/DDBJ databases">
        <title>An insight into the sialome of adult female Ixodes ricinus ticks feeding for 6 days.</title>
        <authorList>
            <person name="Perner J."/>
            <person name="Ribeiro J.M.C."/>
        </authorList>
    </citation>
    <scope>NUCLEOTIDE SEQUENCE</scope>
    <source>
        <strain evidence="2">Semi-engorged</strain>
        <tissue evidence="2">Salivary glands</tissue>
    </source>
</reference>
<evidence type="ECO:0000256" key="1">
    <source>
        <dbReference type="SAM" id="SignalP"/>
    </source>
</evidence>
<protein>
    <submittedName>
        <fullName evidence="2">Putative secreted protein</fullName>
    </submittedName>
</protein>